<evidence type="ECO:0000313" key="3">
    <source>
        <dbReference type="EMBL" id="SDM21586.1"/>
    </source>
</evidence>
<dbReference type="STRING" id="660521.SAMN04487949_1303"/>
<name>A0A1G9REC9_9EURY</name>
<organism evidence="3 4">
    <name type="scientific">Halogranum gelatinilyticum</name>
    <dbReference type="NCBI Taxonomy" id="660521"/>
    <lineage>
        <taxon>Archaea</taxon>
        <taxon>Methanobacteriati</taxon>
        <taxon>Methanobacteriota</taxon>
        <taxon>Stenosarchaea group</taxon>
        <taxon>Halobacteria</taxon>
        <taxon>Halobacteriales</taxon>
        <taxon>Haloferacaceae</taxon>
    </lineage>
</organism>
<keyword evidence="2" id="KW-0812">Transmembrane</keyword>
<dbReference type="AlphaFoldDB" id="A0A1G9REC9"/>
<dbReference type="EMBL" id="FNHL01000001">
    <property type="protein sequence ID" value="SDM21586.1"/>
    <property type="molecule type" value="Genomic_DNA"/>
</dbReference>
<keyword evidence="4" id="KW-1185">Reference proteome</keyword>
<evidence type="ECO:0000313" key="4">
    <source>
        <dbReference type="Proteomes" id="UP000199451"/>
    </source>
</evidence>
<protein>
    <submittedName>
        <fullName evidence="3">Uncharacterized protein</fullName>
    </submittedName>
</protein>
<reference evidence="4" key="1">
    <citation type="submission" date="2016-10" db="EMBL/GenBank/DDBJ databases">
        <authorList>
            <person name="Varghese N."/>
            <person name="Submissions S."/>
        </authorList>
    </citation>
    <scope>NUCLEOTIDE SEQUENCE [LARGE SCALE GENOMIC DNA]</scope>
    <source>
        <strain evidence="4">CGMCC 1.10119</strain>
    </source>
</reference>
<evidence type="ECO:0000256" key="2">
    <source>
        <dbReference type="SAM" id="Phobius"/>
    </source>
</evidence>
<feature type="region of interest" description="Disordered" evidence="1">
    <location>
        <begin position="118"/>
        <end position="141"/>
    </location>
</feature>
<feature type="transmembrane region" description="Helical" evidence="2">
    <location>
        <begin position="151"/>
        <end position="170"/>
    </location>
</feature>
<feature type="transmembrane region" description="Helical" evidence="2">
    <location>
        <begin position="176"/>
        <end position="195"/>
    </location>
</feature>
<dbReference type="Proteomes" id="UP000199451">
    <property type="component" value="Unassembled WGS sequence"/>
</dbReference>
<dbReference type="InterPro" id="IPR055946">
    <property type="entry name" value="DUF7524"/>
</dbReference>
<dbReference type="OrthoDB" id="282430at2157"/>
<dbReference type="Pfam" id="PF24368">
    <property type="entry name" value="DUF7524"/>
    <property type="match status" value="1"/>
</dbReference>
<sequence length="196" mass="20626">MSPALTVSLNRDRLHDVSVARSYTTDDAFYVELDNEGEAVHIHLHLDDTLSRVARLEAGNHYVEAGGTAAVRVDVDTARVAEPVSGILRIVTGYGAEEATVEVTVEPYTEENHSVQVDESLGTPRATRHKSEPESVSLADRLGDAPGTGSVPLVVFALFAITLAIAVAVVLNSTAVFIGVGVVIGGVLAALAMQLL</sequence>
<keyword evidence="2" id="KW-0472">Membrane</keyword>
<gene>
    <name evidence="3" type="ORF">SAMN04487949_1303</name>
</gene>
<evidence type="ECO:0000256" key="1">
    <source>
        <dbReference type="SAM" id="MobiDB-lite"/>
    </source>
</evidence>
<proteinExistence type="predicted"/>
<dbReference type="RefSeq" id="WP_089695255.1">
    <property type="nucleotide sequence ID" value="NZ_FNHL01000001.1"/>
</dbReference>
<keyword evidence="2" id="KW-1133">Transmembrane helix</keyword>
<accession>A0A1G9REC9</accession>